<sequence length="113" mass="11842">MSYEVVILDLDNSEALDCPAESRRVGLEVRNRPAPMGNFAAPSVQSQGAGDVVSEADGEPDPQHWGTGGSYILGGAGINSDLDKVNPKILDLSLGTSFPDMGKTGKGGRRCPR</sequence>
<evidence type="ECO:0000313" key="2">
    <source>
        <dbReference type="EMBL" id="EQL00076.1"/>
    </source>
</evidence>
<dbReference type="AlphaFoldDB" id="T5ACD1"/>
<reference evidence="2 3" key="1">
    <citation type="journal article" date="2013" name="Chin. Sci. Bull.">
        <title>Genome survey uncovers the secrets of sex and lifestyle in caterpillar fungus.</title>
        <authorList>
            <person name="Hu X."/>
            <person name="Zhang Y."/>
            <person name="Xiao G."/>
            <person name="Zheng P."/>
            <person name="Xia Y."/>
            <person name="Zhang X."/>
            <person name="St Leger R.J."/>
            <person name="Liu X."/>
            <person name="Wang C."/>
        </authorList>
    </citation>
    <scope>NUCLEOTIDE SEQUENCE [LARGE SCALE GENOMIC DNA]</scope>
    <source>
        <strain evidence="3">Co18 / CGMCC 3.14243</strain>
        <tissue evidence="2">Fruit-body</tissue>
    </source>
</reference>
<dbReference type="HOGENOM" id="CLU_2134258_0_0_1"/>
<proteinExistence type="predicted"/>
<feature type="region of interest" description="Disordered" evidence="1">
    <location>
        <begin position="36"/>
        <end position="62"/>
    </location>
</feature>
<gene>
    <name evidence="2" type="ORF">OCS_04209</name>
</gene>
<evidence type="ECO:0000256" key="1">
    <source>
        <dbReference type="SAM" id="MobiDB-lite"/>
    </source>
</evidence>
<name>T5ACD1_OPHSC</name>
<evidence type="ECO:0000313" key="3">
    <source>
        <dbReference type="Proteomes" id="UP000019374"/>
    </source>
</evidence>
<dbReference type="OrthoDB" id="4686328at2759"/>
<dbReference type="EMBL" id="KE652963">
    <property type="protein sequence ID" value="EQL00076.1"/>
    <property type="molecule type" value="Genomic_DNA"/>
</dbReference>
<dbReference type="eggNOG" id="ENOG502T5AR">
    <property type="taxonomic scope" value="Eukaryota"/>
</dbReference>
<accession>T5ACD1</accession>
<organism evidence="2 3">
    <name type="scientific">Ophiocordyceps sinensis (strain Co18 / CGMCC 3.14243)</name>
    <name type="common">Yarsagumba caterpillar fungus</name>
    <name type="synonym">Hirsutella sinensis</name>
    <dbReference type="NCBI Taxonomy" id="911162"/>
    <lineage>
        <taxon>Eukaryota</taxon>
        <taxon>Fungi</taxon>
        <taxon>Dikarya</taxon>
        <taxon>Ascomycota</taxon>
        <taxon>Pezizomycotina</taxon>
        <taxon>Sordariomycetes</taxon>
        <taxon>Hypocreomycetidae</taxon>
        <taxon>Hypocreales</taxon>
        <taxon>Ophiocordycipitaceae</taxon>
        <taxon>Ophiocordyceps</taxon>
    </lineage>
</organism>
<dbReference type="Proteomes" id="UP000019374">
    <property type="component" value="Unassembled WGS sequence"/>
</dbReference>
<protein>
    <submittedName>
        <fullName evidence="2">Uncharacterized protein</fullName>
    </submittedName>
</protein>